<dbReference type="PANTHER" id="PTHR23501">
    <property type="entry name" value="MAJOR FACILITATOR SUPERFAMILY"/>
    <property type="match status" value="1"/>
</dbReference>
<dbReference type="InterPro" id="IPR020846">
    <property type="entry name" value="MFS_dom"/>
</dbReference>
<dbReference type="AlphaFoldDB" id="A0A3G2SAX6"/>
<feature type="transmembrane region" description="Helical" evidence="5">
    <location>
        <begin position="93"/>
        <end position="113"/>
    </location>
</feature>
<feature type="domain" description="Major facilitator superfamily (MFS) profile" evidence="6">
    <location>
        <begin position="26"/>
        <end position="532"/>
    </location>
</feature>
<evidence type="ECO:0000256" key="5">
    <source>
        <dbReference type="SAM" id="Phobius"/>
    </source>
</evidence>
<evidence type="ECO:0000313" key="7">
    <source>
        <dbReference type="EMBL" id="AYO44458.1"/>
    </source>
</evidence>
<feature type="transmembrane region" description="Helical" evidence="5">
    <location>
        <begin position="297"/>
        <end position="320"/>
    </location>
</feature>
<comment type="subcellular location">
    <subcellularLocation>
        <location evidence="1">Membrane</location>
        <topology evidence="1">Multi-pass membrane protein</topology>
    </subcellularLocation>
</comment>
<gene>
    <name evidence="7" type="primary">mirC</name>
    <name evidence="7" type="ORF">DNF11_3508</name>
</gene>
<keyword evidence="8" id="KW-1185">Reference proteome</keyword>
<feature type="transmembrane region" description="Helical" evidence="5">
    <location>
        <begin position="184"/>
        <end position="205"/>
    </location>
</feature>
<dbReference type="GO" id="GO:0005886">
    <property type="term" value="C:plasma membrane"/>
    <property type="evidence" value="ECO:0007669"/>
    <property type="project" value="TreeGrafter"/>
</dbReference>
<accession>A0A3G2SAX6</accession>
<dbReference type="Proteomes" id="UP000269793">
    <property type="component" value="Chromosome VII"/>
</dbReference>
<dbReference type="Pfam" id="PF07690">
    <property type="entry name" value="MFS_1"/>
    <property type="match status" value="1"/>
</dbReference>
<dbReference type="InterPro" id="IPR011701">
    <property type="entry name" value="MFS"/>
</dbReference>
<feature type="transmembrane region" description="Helical" evidence="5">
    <location>
        <begin position="502"/>
        <end position="528"/>
    </location>
</feature>
<dbReference type="Gene3D" id="1.20.1250.20">
    <property type="entry name" value="MFS general substrate transporter like domains"/>
    <property type="match status" value="2"/>
</dbReference>
<feature type="transmembrane region" description="Helical" evidence="5">
    <location>
        <begin position="340"/>
        <end position="364"/>
    </location>
</feature>
<feature type="transmembrane region" description="Helical" evidence="5">
    <location>
        <begin position="236"/>
        <end position="255"/>
    </location>
</feature>
<feature type="transmembrane region" description="Helical" evidence="5">
    <location>
        <begin position="119"/>
        <end position="140"/>
    </location>
</feature>
<dbReference type="PROSITE" id="PS50850">
    <property type="entry name" value="MFS"/>
    <property type="match status" value="1"/>
</dbReference>
<name>A0A3G2SAX6_MALR7</name>
<organism evidence="7 8">
    <name type="scientific">Malassezia restricta (strain ATCC 96810 / NBRC 103918 / CBS 7877)</name>
    <name type="common">Seborrheic dermatitis infection agent</name>
    <dbReference type="NCBI Taxonomy" id="425264"/>
    <lineage>
        <taxon>Eukaryota</taxon>
        <taxon>Fungi</taxon>
        <taxon>Dikarya</taxon>
        <taxon>Basidiomycota</taxon>
        <taxon>Ustilaginomycotina</taxon>
        <taxon>Malasseziomycetes</taxon>
        <taxon>Malasseziales</taxon>
        <taxon>Malasseziaceae</taxon>
        <taxon>Malassezia</taxon>
    </lineage>
</organism>
<dbReference type="OrthoDB" id="2241241at2759"/>
<keyword evidence="2 5" id="KW-0812">Transmembrane</keyword>
<dbReference type="GO" id="GO:0022857">
    <property type="term" value="F:transmembrane transporter activity"/>
    <property type="evidence" value="ECO:0007669"/>
    <property type="project" value="InterPro"/>
</dbReference>
<proteinExistence type="predicted"/>
<dbReference type="VEuPathDB" id="FungiDB:DNF11_3508"/>
<evidence type="ECO:0000313" key="8">
    <source>
        <dbReference type="Proteomes" id="UP000269793"/>
    </source>
</evidence>
<dbReference type="InterPro" id="IPR036259">
    <property type="entry name" value="MFS_trans_sf"/>
</dbReference>
<sequence length="571" mass="62161">MGSVEENTPLISLRTSHTREREHTRTLLLLYLAIFFLALASSLDSMSFNLFLNYACSEFQALSHLGTIMIAQQLVRAISKPPIARFADTMGRIATLVMCITLYAGGHAIMALAPSFRMLMLGTMIQSLGTTGVGVVLAVIMADTSSPQWRGFVIGLFNVPYILNFALTGPVVDGMLRAGGWRLGFGFWVVLVPLSAVPLLSLLMIGSRRASKHFPHLVESTLSSTRARHVVSQMDIVGTALLSSALTLILLPVSMEGPRALFDGLSLFRSDIPTGVMLLLVFGAWEMWTDTPLFPLSVVTHLGVSITCCIAALDFAGFYLSWTYLSSYVQILKNWDQVRTAYFITIQNVTSTITGVCVGMCMAYTRQLKRYMLIGLIFRLLGVALMICYRHTRHTAAVLLASQVLQGIGGGALSLTTQVAVQVHVEPSEIATVTAFELLTMDLGSALGSTIASALVMSQLPAALRARLPDRPASEIERIQGSLEEVLRHAPGSPMRAGIVDAWVYVMQWLCILSFLVQLPALALTFLAPKVDLHEERSLPSTARTNRTAGAPSFMTAPSLWRTQLVVHGEA</sequence>
<protein>
    <submittedName>
        <fullName evidence="7">Siderophore iron transporter mirC</fullName>
    </submittedName>
</protein>
<reference evidence="7 8" key="1">
    <citation type="submission" date="2018-10" db="EMBL/GenBank/DDBJ databases">
        <title>Complete genome sequence of Malassezia restricta CBS 7877.</title>
        <authorList>
            <person name="Morand S.C."/>
            <person name="Bertignac M."/>
            <person name="Iltis A."/>
            <person name="Kolder I."/>
            <person name="Pirovano W."/>
            <person name="Jourdain R."/>
            <person name="Clavaud C."/>
        </authorList>
    </citation>
    <scope>NUCLEOTIDE SEQUENCE [LARGE SCALE GENOMIC DNA]</scope>
    <source>
        <strain evidence="7 8">CBS 7877</strain>
    </source>
</reference>
<keyword evidence="4 5" id="KW-0472">Membrane</keyword>
<dbReference type="SUPFAM" id="SSF103473">
    <property type="entry name" value="MFS general substrate transporter"/>
    <property type="match status" value="1"/>
</dbReference>
<dbReference type="PANTHER" id="PTHR23501:SF87">
    <property type="entry name" value="SIDEROPHORE IRON TRANSPORTER 2"/>
    <property type="match status" value="1"/>
</dbReference>
<feature type="transmembrane region" description="Helical" evidence="5">
    <location>
        <begin position="371"/>
        <end position="392"/>
    </location>
</feature>
<evidence type="ECO:0000256" key="2">
    <source>
        <dbReference type="ARBA" id="ARBA00022692"/>
    </source>
</evidence>
<evidence type="ECO:0000256" key="1">
    <source>
        <dbReference type="ARBA" id="ARBA00004141"/>
    </source>
</evidence>
<feature type="transmembrane region" description="Helical" evidence="5">
    <location>
        <begin position="27"/>
        <end position="45"/>
    </location>
</feature>
<dbReference type="EMBL" id="CP033154">
    <property type="protein sequence ID" value="AYO44458.1"/>
    <property type="molecule type" value="Genomic_DNA"/>
</dbReference>
<feature type="transmembrane region" description="Helical" evidence="5">
    <location>
        <begin position="152"/>
        <end position="172"/>
    </location>
</feature>
<evidence type="ECO:0000256" key="4">
    <source>
        <dbReference type="ARBA" id="ARBA00023136"/>
    </source>
</evidence>
<evidence type="ECO:0000259" key="6">
    <source>
        <dbReference type="PROSITE" id="PS50850"/>
    </source>
</evidence>
<feature type="transmembrane region" description="Helical" evidence="5">
    <location>
        <begin position="267"/>
        <end position="285"/>
    </location>
</feature>
<evidence type="ECO:0000256" key="3">
    <source>
        <dbReference type="ARBA" id="ARBA00022989"/>
    </source>
</evidence>
<keyword evidence="3 5" id="KW-1133">Transmembrane helix</keyword>